<dbReference type="SUPFAM" id="SSF51120">
    <property type="entry name" value="beta-Roll"/>
    <property type="match status" value="1"/>
</dbReference>
<comment type="caution">
    <text evidence="3">The sequence shown here is derived from an EMBL/GenBank/DDBJ whole genome shotgun (WGS) entry which is preliminary data.</text>
</comment>
<feature type="compositionally biased region" description="Low complexity" evidence="1">
    <location>
        <begin position="139"/>
        <end position="153"/>
    </location>
</feature>
<dbReference type="EMBL" id="BOOH01000021">
    <property type="protein sequence ID" value="GIH76467.1"/>
    <property type="molecule type" value="Genomic_DNA"/>
</dbReference>
<sequence length="170" mass="16681">MSRMRRTITALALAAAGLSTAAAVASPAHAAETATATVGSFGNMSVVGTFVDDTITLTPSSGKIIVTSDTGVTAGANCSQDGPKTVSCFGVKTIMVNARPGADTVSNNTALFTEVFGSAGADTLNGGSGRDILVGGSGNDKLTGNGGNDTTDGGPDKDTCAGESEVNCEL</sequence>
<keyword evidence="2" id="KW-0732">Signal</keyword>
<proteinExistence type="predicted"/>
<organism evidence="3 4">
    <name type="scientific">Planobispora longispora</name>
    <dbReference type="NCBI Taxonomy" id="28887"/>
    <lineage>
        <taxon>Bacteria</taxon>
        <taxon>Bacillati</taxon>
        <taxon>Actinomycetota</taxon>
        <taxon>Actinomycetes</taxon>
        <taxon>Streptosporangiales</taxon>
        <taxon>Streptosporangiaceae</taxon>
        <taxon>Planobispora</taxon>
    </lineage>
</organism>
<feature type="chain" id="PRO_5035279955" description="Calcium-binding protein" evidence="2">
    <location>
        <begin position="31"/>
        <end position="170"/>
    </location>
</feature>
<dbReference type="InterPro" id="IPR006311">
    <property type="entry name" value="TAT_signal"/>
</dbReference>
<evidence type="ECO:0000313" key="4">
    <source>
        <dbReference type="Proteomes" id="UP000616724"/>
    </source>
</evidence>
<name>A0A8J3RMF2_9ACTN</name>
<dbReference type="PRINTS" id="PR00313">
    <property type="entry name" value="CABNDNGRPT"/>
</dbReference>
<dbReference type="Gene3D" id="2.150.10.10">
    <property type="entry name" value="Serralysin-like metalloprotease, C-terminal"/>
    <property type="match status" value="1"/>
</dbReference>
<protein>
    <recommendedName>
        <fullName evidence="5">Calcium-binding protein</fullName>
    </recommendedName>
</protein>
<dbReference type="AlphaFoldDB" id="A0A8J3RMF2"/>
<dbReference type="InterPro" id="IPR001343">
    <property type="entry name" value="Hemolysn_Ca-bd"/>
</dbReference>
<dbReference type="PROSITE" id="PS00330">
    <property type="entry name" value="HEMOLYSIN_CALCIUM"/>
    <property type="match status" value="1"/>
</dbReference>
<dbReference type="InterPro" id="IPR011049">
    <property type="entry name" value="Serralysin-like_metalloprot_C"/>
</dbReference>
<dbReference type="InterPro" id="IPR018511">
    <property type="entry name" value="Hemolysin-typ_Ca-bd_CS"/>
</dbReference>
<dbReference type="Pfam" id="PF00353">
    <property type="entry name" value="HemolysinCabind"/>
    <property type="match status" value="1"/>
</dbReference>
<keyword evidence="4" id="KW-1185">Reference proteome</keyword>
<accession>A0A8J3RMF2</accession>
<dbReference type="GO" id="GO:0005509">
    <property type="term" value="F:calcium ion binding"/>
    <property type="evidence" value="ECO:0007669"/>
    <property type="project" value="InterPro"/>
</dbReference>
<feature type="signal peptide" evidence="2">
    <location>
        <begin position="1"/>
        <end position="30"/>
    </location>
</feature>
<gene>
    <name evidence="3" type="ORF">Plo01_28960</name>
</gene>
<evidence type="ECO:0000256" key="1">
    <source>
        <dbReference type="SAM" id="MobiDB-lite"/>
    </source>
</evidence>
<reference evidence="3 4" key="1">
    <citation type="submission" date="2021-01" db="EMBL/GenBank/DDBJ databases">
        <title>Whole genome shotgun sequence of Planobispora longispora NBRC 13918.</title>
        <authorList>
            <person name="Komaki H."/>
            <person name="Tamura T."/>
        </authorList>
    </citation>
    <scope>NUCLEOTIDE SEQUENCE [LARGE SCALE GENOMIC DNA]</scope>
    <source>
        <strain evidence="3 4">NBRC 13918</strain>
    </source>
</reference>
<evidence type="ECO:0000256" key="2">
    <source>
        <dbReference type="SAM" id="SignalP"/>
    </source>
</evidence>
<evidence type="ECO:0008006" key="5">
    <source>
        <dbReference type="Google" id="ProtNLM"/>
    </source>
</evidence>
<dbReference type="PROSITE" id="PS51318">
    <property type="entry name" value="TAT"/>
    <property type="match status" value="1"/>
</dbReference>
<dbReference type="Proteomes" id="UP000616724">
    <property type="component" value="Unassembled WGS sequence"/>
</dbReference>
<evidence type="ECO:0000313" key="3">
    <source>
        <dbReference type="EMBL" id="GIH76467.1"/>
    </source>
</evidence>
<feature type="region of interest" description="Disordered" evidence="1">
    <location>
        <begin position="135"/>
        <end position="170"/>
    </location>
</feature>